<evidence type="ECO:0000313" key="1">
    <source>
        <dbReference type="EMBL" id="ACK72128.1"/>
    </source>
</evidence>
<dbReference type="OrthoDB" id="560125at2"/>
<dbReference type="Pfam" id="PF08846">
    <property type="entry name" value="DUF1816"/>
    <property type="match status" value="1"/>
</dbReference>
<evidence type="ECO:0000313" key="2">
    <source>
        <dbReference type="Proteomes" id="UP000002384"/>
    </source>
</evidence>
<dbReference type="InterPro" id="IPR014945">
    <property type="entry name" value="DUF1816"/>
</dbReference>
<dbReference type="KEGG" id="cyc:PCC7424_3747"/>
<accession>B7KJ44</accession>
<dbReference type="EMBL" id="CP001291">
    <property type="protein sequence ID" value="ACK72128.1"/>
    <property type="molecule type" value="Genomic_DNA"/>
</dbReference>
<proteinExistence type="predicted"/>
<dbReference type="AlphaFoldDB" id="B7KJ44"/>
<keyword evidence="2" id="KW-1185">Reference proteome</keyword>
<dbReference type="eggNOG" id="COG2199">
    <property type="taxonomic scope" value="Bacteria"/>
</dbReference>
<organism evidence="1 2">
    <name type="scientific">Gloeothece citriformis (strain PCC 7424)</name>
    <name type="common">Cyanothece sp. (strain PCC 7424)</name>
    <dbReference type="NCBI Taxonomy" id="65393"/>
    <lineage>
        <taxon>Bacteria</taxon>
        <taxon>Bacillati</taxon>
        <taxon>Cyanobacteriota</taxon>
        <taxon>Cyanophyceae</taxon>
        <taxon>Oscillatoriophycideae</taxon>
        <taxon>Chroococcales</taxon>
        <taxon>Aphanothecaceae</taxon>
        <taxon>Gloeothece</taxon>
        <taxon>Gloeothece citriformis</taxon>
    </lineage>
</organism>
<evidence type="ECO:0008006" key="3">
    <source>
        <dbReference type="Google" id="ProtNLM"/>
    </source>
</evidence>
<gene>
    <name evidence="1" type="ordered locus">PCC7424_3747</name>
</gene>
<dbReference type="Proteomes" id="UP000002384">
    <property type="component" value="Chromosome"/>
</dbReference>
<protein>
    <recommendedName>
        <fullName evidence="3">DUF1816 domain-containing protein</fullName>
    </recommendedName>
</protein>
<name>B7KJ44_GLOC7</name>
<dbReference type="HOGENOM" id="CLU_168933_1_0_3"/>
<dbReference type="STRING" id="65393.PCC7424_3747"/>
<sequence length="89" mass="10471">MMGFLLLLIFLSSIFILISRWQSQEQRKWWVKIVTKYPACTYYFGPFDTVQEAQGSQLDYSQDLQDEGAQITTIKVQKCQPRQLTICQE</sequence>
<reference evidence="2" key="1">
    <citation type="journal article" date="2011" name="MBio">
        <title>Novel metabolic attributes of the genus Cyanothece, comprising a group of unicellular nitrogen-fixing Cyanobacteria.</title>
        <authorList>
            <person name="Bandyopadhyay A."/>
            <person name="Elvitigala T."/>
            <person name="Welsh E."/>
            <person name="Stockel J."/>
            <person name="Liberton M."/>
            <person name="Min H."/>
            <person name="Sherman L.A."/>
            <person name="Pakrasi H.B."/>
        </authorList>
    </citation>
    <scope>NUCLEOTIDE SEQUENCE [LARGE SCALE GENOMIC DNA]</scope>
    <source>
        <strain evidence="2">PCC 7424</strain>
    </source>
</reference>